<evidence type="ECO:0008006" key="3">
    <source>
        <dbReference type="Google" id="ProtNLM"/>
    </source>
</evidence>
<reference evidence="2" key="1">
    <citation type="journal article" date="2014" name="Genome Biol. Evol.">
        <title>Pangenome evidence for extensive interdomain horizontal transfer affecting lineage core and shell genes in uncultured planktonic thaumarchaeota and euryarchaeota.</title>
        <authorList>
            <person name="Deschamps P."/>
            <person name="Zivanovic Y."/>
            <person name="Moreira D."/>
            <person name="Rodriguez-Valera F."/>
            <person name="Lopez-Garcia P."/>
        </authorList>
    </citation>
    <scope>NUCLEOTIDE SEQUENCE</scope>
</reference>
<accession>A0A075GM57</accession>
<dbReference type="AlphaFoldDB" id="A0A075GM57"/>
<organism evidence="2">
    <name type="scientific">uncultured marine group II/III euryarchaeote KM3_177_C07</name>
    <dbReference type="NCBI Taxonomy" id="1457939"/>
    <lineage>
        <taxon>Archaea</taxon>
        <taxon>Methanobacteriati</taxon>
        <taxon>Methanobacteriota</taxon>
        <taxon>environmental samples</taxon>
    </lineage>
</organism>
<dbReference type="SUPFAM" id="SSF55486">
    <property type="entry name" value="Metalloproteases ('zincins'), catalytic domain"/>
    <property type="match status" value="1"/>
</dbReference>
<sequence>MRSIPLLLTLILLAPSLSGCLGGEPDEQEPCDEQQYWRHISEAAPYPGLGCDGGPTKTLAITFFVYRDNANGSYVSNESSLQAGLELVNSVFNSHGINFALGEIIYVDVAFPDVEDEQEGETGTVGNGSDEAGGDYGDGVPVSALGTEFEQHYNTSNVNIVLITDGWGAYSMYPWHDRTYYVTFVRASTFETSYIPSHELGHFTGLYHTHQYHEYPNSDSALDRSVAWTADWVVPEEQCYRTGDFVCGTPYDCYQWCEEDIGCDASDLYQGEKPGQAESEYPDCTPEQHSPSLENLMSRYGDRSVLTGDQGARARYFVQYMLDTERMGNQLVAVDDA</sequence>
<protein>
    <recommendedName>
        <fullName evidence="3">Peptidase M43 pregnancy-associated plasma-A domain-containing protein</fullName>
    </recommendedName>
</protein>
<dbReference type="EMBL" id="KF900723">
    <property type="protein sequence ID" value="AIF04934.1"/>
    <property type="molecule type" value="Genomic_DNA"/>
</dbReference>
<dbReference type="InterPro" id="IPR024079">
    <property type="entry name" value="MetalloPept_cat_dom_sf"/>
</dbReference>
<name>A0A075GM57_9EURY</name>
<evidence type="ECO:0000313" key="2">
    <source>
        <dbReference type="EMBL" id="AIF04934.1"/>
    </source>
</evidence>
<proteinExistence type="predicted"/>
<dbReference type="GO" id="GO:0008237">
    <property type="term" value="F:metallopeptidase activity"/>
    <property type="evidence" value="ECO:0007669"/>
    <property type="project" value="InterPro"/>
</dbReference>
<dbReference type="Gene3D" id="3.40.390.10">
    <property type="entry name" value="Collagenase (Catalytic Domain)"/>
    <property type="match status" value="1"/>
</dbReference>
<dbReference type="PROSITE" id="PS51257">
    <property type="entry name" value="PROKAR_LIPOPROTEIN"/>
    <property type="match status" value="1"/>
</dbReference>
<feature type="region of interest" description="Disordered" evidence="1">
    <location>
        <begin position="116"/>
        <end position="137"/>
    </location>
</feature>
<evidence type="ECO:0000256" key="1">
    <source>
        <dbReference type="SAM" id="MobiDB-lite"/>
    </source>
</evidence>